<keyword evidence="2" id="KW-1185">Reference proteome</keyword>
<evidence type="ECO:0000313" key="2">
    <source>
        <dbReference type="Proteomes" id="UP000033651"/>
    </source>
</evidence>
<proteinExistence type="predicted"/>
<evidence type="ECO:0000313" key="1">
    <source>
        <dbReference type="EMBL" id="KJV32492.1"/>
    </source>
</evidence>
<reference evidence="1 2" key="1">
    <citation type="submission" date="2015-03" db="EMBL/GenBank/DDBJ databases">
        <title>Draft genome sequence of Luteibacter yeojuensis strain SU11.</title>
        <authorList>
            <person name="Sulaiman J."/>
            <person name="Priya K."/>
            <person name="Chan K.-G."/>
        </authorList>
    </citation>
    <scope>NUCLEOTIDE SEQUENCE [LARGE SCALE GENOMIC DNA]</scope>
    <source>
        <strain evidence="1 2">SU11</strain>
    </source>
</reference>
<name>A0A0F3KNC9_9GAMM</name>
<dbReference type="PANTHER" id="PTHR39441:SF1">
    <property type="entry name" value="DUF2252 DOMAIN-CONTAINING PROTEIN"/>
    <property type="match status" value="1"/>
</dbReference>
<dbReference type="EMBL" id="JZRB01000025">
    <property type="protein sequence ID" value="KJV32492.1"/>
    <property type="molecule type" value="Genomic_DNA"/>
</dbReference>
<evidence type="ECO:0008006" key="3">
    <source>
        <dbReference type="Google" id="ProtNLM"/>
    </source>
</evidence>
<dbReference type="SUPFAM" id="SSF56112">
    <property type="entry name" value="Protein kinase-like (PK-like)"/>
    <property type="match status" value="1"/>
</dbReference>
<comment type="caution">
    <text evidence="1">The sequence shown here is derived from an EMBL/GenBank/DDBJ whole genome shotgun (WGS) entry which is preliminary data.</text>
</comment>
<dbReference type="OrthoDB" id="1491115at2"/>
<dbReference type="Proteomes" id="UP000033651">
    <property type="component" value="Unassembled WGS sequence"/>
</dbReference>
<organism evidence="1 2">
    <name type="scientific">Luteibacter yeojuensis</name>
    <dbReference type="NCBI Taxonomy" id="345309"/>
    <lineage>
        <taxon>Bacteria</taxon>
        <taxon>Pseudomonadati</taxon>
        <taxon>Pseudomonadota</taxon>
        <taxon>Gammaproteobacteria</taxon>
        <taxon>Lysobacterales</taxon>
        <taxon>Rhodanobacteraceae</taxon>
        <taxon>Luteibacter</taxon>
    </lineage>
</organism>
<dbReference type="InterPro" id="IPR011009">
    <property type="entry name" value="Kinase-like_dom_sf"/>
</dbReference>
<dbReference type="Pfam" id="PF10009">
    <property type="entry name" value="DUF2252"/>
    <property type="match status" value="1"/>
</dbReference>
<accession>A0A0F3KNC9</accession>
<protein>
    <recommendedName>
        <fullName evidence="3">DUF2252 domain-containing protein</fullName>
    </recommendedName>
</protein>
<gene>
    <name evidence="1" type="ORF">VI08_12185</name>
</gene>
<dbReference type="PANTHER" id="PTHR39441">
    <property type="entry name" value="DUF2252 DOMAIN-CONTAINING PROTEIN"/>
    <property type="match status" value="1"/>
</dbReference>
<dbReference type="RefSeq" id="WP_045829857.1">
    <property type="nucleotide sequence ID" value="NZ_JZRB01000025.1"/>
</dbReference>
<dbReference type="AlphaFoldDB" id="A0A0F3KNC9"/>
<sequence length="403" mass="44899">MPKIQPVTSTPPARRAAVLNARRNLKMARSAHAFVRGNTLQFYEWLAGCTFTIPQGPTVWICGDCHVSNIGPVADKEGGVDIQIRDLDQAVLGNPAHDIIRLAVSLATAARGSDLPGVITARMVEELMAGYELALGNGRKDARIVARPASMKLVMKAALKRRWKHLARERIDGVQPDIPEGRRYWPVTAAERDDLAAIAATPGMRHLVLQLLHRDDDAQLELVDAKYWVKGCSSLGRLRYALLMRVHGKERGEEFCLVDVKEAVTAAAPHSDDAMPDDDAERVRQAAVHLAPNLGKRMMTGRVKDRPVFVRELRPQDLKIDLERLDEKDAMDVARYLGNVVGRAHAGQLDRAQRKAWLGELTRNRPATLDAPSWLWRSVVALMQAHEGGYLEHCRRFANRELS</sequence>
<dbReference type="InterPro" id="IPR018721">
    <property type="entry name" value="DUF2252"/>
</dbReference>
<dbReference type="PATRIC" id="fig|345309.4.peg.1780"/>